<keyword evidence="2 6" id="KW-0227">DNA damage</keyword>
<dbReference type="Gene3D" id="1.10.8.10">
    <property type="entry name" value="DNA helicase RuvA subunit, C-terminal domain"/>
    <property type="match status" value="1"/>
</dbReference>
<dbReference type="InterPro" id="IPR012340">
    <property type="entry name" value="NA-bd_OB-fold"/>
</dbReference>
<feature type="domain" description="Helix-hairpin-helix DNA-binding motif class 1" evidence="7">
    <location>
        <begin position="72"/>
        <end position="91"/>
    </location>
</feature>
<gene>
    <name evidence="6 8" type="primary">ruvA</name>
    <name evidence="9" type="ORF">AEAE_0502</name>
    <name evidence="8" type="ORF">K8U78_04300</name>
</gene>
<dbReference type="GO" id="GO:0009378">
    <property type="term" value="F:four-way junction helicase activity"/>
    <property type="evidence" value="ECO:0007669"/>
    <property type="project" value="InterPro"/>
</dbReference>
<comment type="subunit">
    <text evidence="6">Homotetramer. Forms an RuvA(8)-RuvB(12)-Holliday junction (HJ) complex. HJ DNA is sandwiched between 2 RuvA tetramers; dsDNA enters through RuvA and exits via RuvB. An RuvB hexamer assembles on each DNA strand where it exits the tetramer. Each RuvB hexamer is contacted by two RuvA subunits (via domain III) on 2 adjacent RuvB subunits; this complex drives branch migration. In the full resolvosome a probable DNA-RuvA(4)-RuvB(12)-RuvC(2) complex forms which resolves the HJ.</text>
</comment>
<dbReference type="GO" id="GO:0005737">
    <property type="term" value="C:cytoplasm"/>
    <property type="evidence" value="ECO:0007669"/>
    <property type="project" value="UniProtKB-SubCell"/>
</dbReference>
<dbReference type="HAMAP" id="MF_00031">
    <property type="entry name" value="DNA_HJ_migration_RuvA"/>
    <property type="match status" value="1"/>
</dbReference>
<feature type="region of interest" description="Domain III" evidence="6">
    <location>
        <begin position="144"/>
        <end position="204"/>
    </location>
</feature>
<evidence type="ECO:0000256" key="4">
    <source>
        <dbReference type="ARBA" id="ARBA00023172"/>
    </source>
</evidence>
<dbReference type="Proteomes" id="UP000715651">
    <property type="component" value="Unassembled WGS sequence"/>
</dbReference>
<keyword evidence="3 6" id="KW-0238">DNA-binding</keyword>
<evidence type="ECO:0000259" key="7">
    <source>
        <dbReference type="SMART" id="SM00278"/>
    </source>
</evidence>
<dbReference type="InterPro" id="IPR003583">
    <property type="entry name" value="Hlx-hairpin-Hlx_DNA-bd_motif"/>
</dbReference>
<comment type="caution">
    <text evidence="9">The sequence shown here is derived from an EMBL/GenBank/DDBJ whole genome shotgun (WGS) entry which is preliminary data.</text>
</comment>
<dbReference type="Pfam" id="PF14520">
    <property type="entry name" value="HHH_5"/>
    <property type="match status" value="1"/>
</dbReference>
<dbReference type="GO" id="GO:0005524">
    <property type="term" value="F:ATP binding"/>
    <property type="evidence" value="ECO:0007669"/>
    <property type="project" value="InterPro"/>
</dbReference>
<dbReference type="InterPro" id="IPR010994">
    <property type="entry name" value="RuvA_2-like"/>
</dbReference>
<reference evidence="8" key="2">
    <citation type="journal article" date="2021" name="PeerJ">
        <title>Extensive microbial diversity within the chicken gut microbiome revealed by metagenomics and culture.</title>
        <authorList>
            <person name="Gilroy R."/>
            <person name="Ravi A."/>
            <person name="Getino M."/>
            <person name="Pursley I."/>
            <person name="Horton D.L."/>
            <person name="Alikhan N.F."/>
            <person name="Baker D."/>
            <person name="Gharbi K."/>
            <person name="Hall N."/>
            <person name="Watson M."/>
            <person name="Adriaenssens E.M."/>
            <person name="Foster-Nyarko E."/>
            <person name="Jarju S."/>
            <person name="Secka A."/>
            <person name="Antonio M."/>
            <person name="Oren A."/>
            <person name="Chaudhuri R.R."/>
            <person name="La Ragione R."/>
            <person name="Hildebrand F."/>
            <person name="Pallen M.J."/>
        </authorList>
    </citation>
    <scope>NUCLEOTIDE SEQUENCE</scope>
    <source>
        <strain evidence="8">578</strain>
    </source>
</reference>
<keyword evidence="9" id="KW-0347">Helicase</keyword>
<comment type="domain">
    <text evidence="6">Has three domains with a flexible linker between the domains II and III and assumes an 'L' shape. Domain III is highly mobile and contacts RuvB.</text>
</comment>
<keyword evidence="10" id="KW-1185">Reference proteome</keyword>
<comment type="subcellular location">
    <subcellularLocation>
        <location evidence="6">Cytoplasm</location>
    </subcellularLocation>
</comment>
<keyword evidence="9" id="KW-0067">ATP-binding</keyword>
<protein>
    <recommendedName>
        <fullName evidence="6">Holliday junction branch migration complex subunit RuvA</fullName>
    </recommendedName>
</protein>
<dbReference type="SUPFAM" id="SSF50249">
    <property type="entry name" value="Nucleic acid-binding proteins"/>
    <property type="match status" value="1"/>
</dbReference>
<keyword evidence="9" id="KW-0547">Nucleotide-binding</keyword>
<dbReference type="InterPro" id="IPR000085">
    <property type="entry name" value="RuvA"/>
</dbReference>
<keyword evidence="9" id="KW-0378">Hydrolase</keyword>
<comment type="caution">
    <text evidence="6">Lacks conserved residue(s) required for the propagation of feature annotation.</text>
</comment>
<dbReference type="InterPro" id="IPR013849">
    <property type="entry name" value="DNA_helicase_Holl-junc_RuvA_I"/>
</dbReference>
<sequence>MIAQLTGLVASIGPDSAVIDCNGIGFGVHMPHTDLARLREGREETVFTHMALTQDALTLYGFTSTNEREVFLRLQKVSGVGPKAALALLSTCGVEGISTAVASQDVTALSKAPGVGKRMAQKIIVELTGKLDGVADVSASAPATLPDGMTTILQGLDGLGIRPDTAKDALNAVMQQHGFEVDVPSAEVATVLRETLSYIGRRQK</sequence>
<evidence type="ECO:0000313" key="9">
    <source>
        <dbReference type="EMBL" id="OZG56014.1"/>
    </source>
</evidence>
<dbReference type="GO" id="GO:0000400">
    <property type="term" value="F:four-way junction DNA binding"/>
    <property type="evidence" value="ECO:0007669"/>
    <property type="project" value="UniProtKB-UniRule"/>
</dbReference>
<dbReference type="GO" id="GO:0048476">
    <property type="term" value="C:Holliday junction resolvase complex"/>
    <property type="evidence" value="ECO:0007669"/>
    <property type="project" value="UniProtKB-UniRule"/>
</dbReference>
<proteinExistence type="inferred from homology"/>
<reference evidence="9 10" key="1">
    <citation type="journal article" date="2017" name="BMC Genomics">
        <title>Comparative genomic and phylogenomic analyses of the Bifidobacteriaceae family.</title>
        <authorList>
            <person name="Lugli G.A."/>
            <person name="Milani C."/>
            <person name="Turroni F."/>
            <person name="Duranti S."/>
            <person name="Mancabelli L."/>
            <person name="Mangifesta M."/>
            <person name="Ferrario C."/>
            <person name="Modesto M."/>
            <person name="Mattarelli P."/>
            <person name="Jiri K."/>
            <person name="van Sinderen D."/>
            <person name="Ventura M."/>
        </authorList>
    </citation>
    <scope>NUCLEOTIDE SEQUENCE [LARGE SCALE GENOMIC DNA]</scope>
    <source>
        <strain evidence="9 10">LMG 21773</strain>
    </source>
</reference>
<feature type="region of interest" description="Domain II" evidence="6">
    <location>
        <begin position="64"/>
        <end position="141"/>
    </location>
</feature>
<dbReference type="SMART" id="SM00278">
    <property type="entry name" value="HhH1"/>
    <property type="match status" value="2"/>
</dbReference>
<reference evidence="8" key="3">
    <citation type="submission" date="2021-09" db="EMBL/GenBank/DDBJ databases">
        <authorList>
            <person name="Gilroy R."/>
        </authorList>
    </citation>
    <scope>NUCLEOTIDE SEQUENCE</scope>
    <source>
        <strain evidence="8">578</strain>
    </source>
</reference>
<dbReference type="GO" id="GO:0006310">
    <property type="term" value="P:DNA recombination"/>
    <property type="evidence" value="ECO:0007669"/>
    <property type="project" value="UniProtKB-UniRule"/>
</dbReference>
<dbReference type="Gene3D" id="1.10.150.20">
    <property type="entry name" value="5' to 3' exonuclease, C-terminal subdomain"/>
    <property type="match status" value="1"/>
</dbReference>
<evidence type="ECO:0000256" key="2">
    <source>
        <dbReference type="ARBA" id="ARBA00022763"/>
    </source>
</evidence>
<evidence type="ECO:0000256" key="1">
    <source>
        <dbReference type="ARBA" id="ARBA00022490"/>
    </source>
</evidence>
<dbReference type="GO" id="GO:0006281">
    <property type="term" value="P:DNA repair"/>
    <property type="evidence" value="ECO:0007669"/>
    <property type="project" value="UniProtKB-UniRule"/>
</dbReference>
<keyword evidence="5 6" id="KW-0234">DNA repair</keyword>
<comment type="function">
    <text evidence="6">The RuvA-RuvB-RuvC complex processes Holliday junction (HJ) DNA during genetic recombination and DNA repair, while the RuvA-RuvB complex plays an important role in the rescue of blocked DNA replication forks via replication fork reversal (RFR). RuvA specifically binds to HJ cruciform DNA, conferring on it an open structure. The RuvB hexamer acts as an ATP-dependent pump, pulling dsDNA into and through the RuvAB complex. HJ branch migration allows RuvC to scan DNA until it finds its consensus sequence, where it cleaves and resolves the cruciform DNA.</text>
</comment>
<evidence type="ECO:0000313" key="8">
    <source>
        <dbReference type="EMBL" id="HJF18359.1"/>
    </source>
</evidence>
<keyword evidence="1 6" id="KW-0963">Cytoplasm</keyword>
<dbReference type="SUPFAM" id="SSF47781">
    <property type="entry name" value="RuvA domain 2-like"/>
    <property type="match status" value="1"/>
</dbReference>
<dbReference type="OrthoDB" id="5293449at2"/>
<keyword evidence="4 6" id="KW-0233">DNA recombination</keyword>
<dbReference type="Proteomes" id="UP000228976">
    <property type="component" value="Unassembled WGS sequence"/>
</dbReference>
<organism evidence="9 10">
    <name type="scientific">Aeriscardovia aeriphila</name>
    <dbReference type="NCBI Taxonomy" id="218139"/>
    <lineage>
        <taxon>Bacteria</taxon>
        <taxon>Bacillati</taxon>
        <taxon>Actinomycetota</taxon>
        <taxon>Actinomycetes</taxon>
        <taxon>Bifidobacteriales</taxon>
        <taxon>Bifidobacteriaceae</taxon>
        <taxon>Aeriscardovia</taxon>
    </lineage>
</organism>
<evidence type="ECO:0000313" key="10">
    <source>
        <dbReference type="Proteomes" id="UP000228976"/>
    </source>
</evidence>
<feature type="domain" description="Helix-hairpin-helix DNA-binding motif class 1" evidence="7">
    <location>
        <begin position="107"/>
        <end position="126"/>
    </location>
</feature>
<evidence type="ECO:0000256" key="3">
    <source>
        <dbReference type="ARBA" id="ARBA00023125"/>
    </source>
</evidence>
<dbReference type="RefSeq" id="WP_094689588.1">
    <property type="nucleotide sequence ID" value="NZ_JACBYZ010000001.1"/>
</dbReference>
<evidence type="ECO:0000256" key="6">
    <source>
        <dbReference type="HAMAP-Rule" id="MF_00031"/>
    </source>
</evidence>
<name>A0A261FAA4_9BIFI</name>
<dbReference type="AlphaFoldDB" id="A0A261FAA4"/>
<comment type="similarity">
    <text evidence="6">Belongs to the RuvA family.</text>
</comment>
<accession>A0A261FAA4</accession>
<dbReference type="Pfam" id="PF01330">
    <property type="entry name" value="RuvA_N"/>
    <property type="match status" value="1"/>
</dbReference>
<dbReference type="NCBIfam" id="TIGR00084">
    <property type="entry name" value="ruvA"/>
    <property type="match status" value="1"/>
</dbReference>
<dbReference type="Gene3D" id="2.40.50.140">
    <property type="entry name" value="Nucleic acid-binding proteins"/>
    <property type="match status" value="1"/>
</dbReference>
<evidence type="ECO:0000256" key="5">
    <source>
        <dbReference type="ARBA" id="ARBA00023204"/>
    </source>
</evidence>
<dbReference type="EMBL" id="MWWU01000002">
    <property type="protein sequence ID" value="OZG56014.1"/>
    <property type="molecule type" value="Genomic_DNA"/>
</dbReference>
<dbReference type="EMBL" id="DYWK01000006">
    <property type="protein sequence ID" value="HJF18359.1"/>
    <property type="molecule type" value="Genomic_DNA"/>
</dbReference>